<keyword evidence="1" id="KW-0677">Repeat</keyword>
<keyword evidence="3" id="KW-1133">Transmembrane helix</keyword>
<sequence length="438" mass="46896">MLSRVVAVRAPRTHNRCGVTGSSGRRREGGESEPPRPNMSRRVFTSAVLLLVVVMMCCSTCGAAAAVVKQSSDPKFQLEDISEGGVTVESLGAPGLLKVGSDVFAVAEAQCKKDGEGGDNVFTGVASQLVTIKGDNTPEEALKKARVIQVLEEVTSPEAKKVHVSRPTTVVDESNIYMIVGKYSRKGARESGADDWGLLLVKGTASDKESNKQIDWKDTNAVPTKPLGEQQNSLKRLIGGGGSGVKMKDGTLVFPVEGTKEKDKTEEDGKTVSLIIYSSDVKSWNLSKGMSDDGCSYPSVVEWEKDKLMMMTACDDGRRRVYESGDKGASWTEALGALSRVWGNKHKEGEGKAVGSGFITATFGVGGDEKNVMLVTLPVYVKEKENKKGELHLWLTDNTHIVDIGPVSGKDDDAAASALLYKSVTSTTDDSNEELIAL</sequence>
<dbReference type="InterPro" id="IPR011040">
    <property type="entry name" value="Sialidase"/>
</dbReference>
<dbReference type="InterPro" id="IPR008377">
    <property type="entry name" value="Sialidase_trypan"/>
</dbReference>
<proteinExistence type="predicted"/>
<evidence type="ECO:0000256" key="3">
    <source>
        <dbReference type="SAM" id="Phobius"/>
    </source>
</evidence>
<evidence type="ECO:0000259" key="4">
    <source>
        <dbReference type="Pfam" id="PF13859"/>
    </source>
</evidence>
<dbReference type="EMBL" id="AYLP01000141">
    <property type="protein sequence ID" value="ESS63135.1"/>
    <property type="molecule type" value="Genomic_DNA"/>
</dbReference>
<keyword evidence="3" id="KW-0472">Membrane</keyword>
<keyword evidence="3" id="KW-0812">Transmembrane</keyword>
<feature type="transmembrane region" description="Helical" evidence="3">
    <location>
        <begin position="43"/>
        <end position="68"/>
    </location>
</feature>
<organism evidence="5 6">
    <name type="scientific">Trypanosoma cruzi Dm28c</name>
    <dbReference type="NCBI Taxonomy" id="1416333"/>
    <lineage>
        <taxon>Eukaryota</taxon>
        <taxon>Discoba</taxon>
        <taxon>Euglenozoa</taxon>
        <taxon>Kinetoplastea</taxon>
        <taxon>Metakinetoplastina</taxon>
        <taxon>Trypanosomatida</taxon>
        <taxon>Trypanosomatidae</taxon>
        <taxon>Trypanosoma</taxon>
        <taxon>Schizotrypanum</taxon>
    </lineage>
</organism>
<dbReference type="CDD" id="cd15482">
    <property type="entry name" value="Sialidase_non-viral"/>
    <property type="match status" value="1"/>
</dbReference>
<dbReference type="OrthoDB" id="10378666at2759"/>
<dbReference type="GO" id="GO:0006689">
    <property type="term" value="P:ganglioside catabolic process"/>
    <property type="evidence" value="ECO:0007669"/>
    <property type="project" value="TreeGrafter"/>
</dbReference>
<protein>
    <submittedName>
        <fullName evidence="5">Trans-sialidase</fullName>
    </submittedName>
</protein>
<dbReference type="GO" id="GO:0016020">
    <property type="term" value="C:membrane"/>
    <property type="evidence" value="ECO:0007669"/>
    <property type="project" value="TreeGrafter"/>
</dbReference>
<evidence type="ECO:0000256" key="1">
    <source>
        <dbReference type="ARBA" id="ARBA00022737"/>
    </source>
</evidence>
<accession>V5AQV3</accession>
<feature type="domain" description="Sialidase" evidence="4">
    <location>
        <begin position="93"/>
        <end position="438"/>
    </location>
</feature>
<gene>
    <name evidence="5" type="ORF">TCDM_09094</name>
</gene>
<dbReference type="Pfam" id="PF13859">
    <property type="entry name" value="BNR_3"/>
    <property type="match status" value="1"/>
</dbReference>
<dbReference type="SUPFAM" id="SSF50939">
    <property type="entry name" value="Sialidases"/>
    <property type="match status" value="1"/>
</dbReference>
<evidence type="ECO:0000256" key="2">
    <source>
        <dbReference type="SAM" id="MobiDB-lite"/>
    </source>
</evidence>
<dbReference type="PANTHER" id="PTHR10628">
    <property type="entry name" value="SIALIDASE"/>
    <property type="match status" value="1"/>
</dbReference>
<dbReference type="PANTHER" id="PTHR10628:SF30">
    <property type="entry name" value="EXO-ALPHA-SIALIDASE"/>
    <property type="match status" value="1"/>
</dbReference>
<dbReference type="PRINTS" id="PR01803">
    <property type="entry name" value="TCSIALIDASE"/>
</dbReference>
<dbReference type="GO" id="GO:0004308">
    <property type="term" value="F:exo-alpha-sialidase activity"/>
    <property type="evidence" value="ECO:0007669"/>
    <property type="project" value="InterPro"/>
</dbReference>
<comment type="caution">
    <text evidence="5">The sequence shown here is derived from an EMBL/GenBank/DDBJ whole genome shotgun (WGS) entry which is preliminary data.</text>
</comment>
<dbReference type="InterPro" id="IPR036278">
    <property type="entry name" value="Sialidase_sf"/>
</dbReference>
<dbReference type="Gene3D" id="2.120.10.10">
    <property type="match status" value="1"/>
</dbReference>
<dbReference type="InterPro" id="IPR026856">
    <property type="entry name" value="Sialidase_fam"/>
</dbReference>
<dbReference type="Proteomes" id="UP000017861">
    <property type="component" value="Unassembled WGS sequence"/>
</dbReference>
<name>V5AQV3_TRYCR</name>
<dbReference type="GO" id="GO:0009313">
    <property type="term" value="P:oligosaccharide catabolic process"/>
    <property type="evidence" value="ECO:0007669"/>
    <property type="project" value="TreeGrafter"/>
</dbReference>
<reference evidence="5 6" key="1">
    <citation type="journal article" date="2014" name="Genome Announc.">
        <title>Trypanosoma cruzi Clone Dm28c Draft Genome Sequence.</title>
        <authorList>
            <person name="Grisard E.C."/>
            <person name="Teixeira S.M."/>
            <person name="de Almeida L.G."/>
            <person name="Stoco P.H."/>
            <person name="Gerber A.L."/>
            <person name="Talavera-Lopez C."/>
            <person name="Lima O.C."/>
            <person name="Andersson B."/>
            <person name="de Vasconcelos A.T."/>
        </authorList>
    </citation>
    <scope>NUCLEOTIDE SEQUENCE [LARGE SCALE GENOMIC DNA]</scope>
    <source>
        <strain evidence="5 6">Dm28c</strain>
    </source>
</reference>
<dbReference type="VEuPathDB" id="TriTrypDB:TCDM_09094"/>
<dbReference type="GO" id="GO:0005737">
    <property type="term" value="C:cytoplasm"/>
    <property type="evidence" value="ECO:0007669"/>
    <property type="project" value="TreeGrafter"/>
</dbReference>
<feature type="region of interest" description="Disordered" evidence="2">
    <location>
        <begin position="14"/>
        <end position="39"/>
    </location>
</feature>
<evidence type="ECO:0000313" key="6">
    <source>
        <dbReference type="Proteomes" id="UP000017861"/>
    </source>
</evidence>
<feature type="compositionally biased region" description="Basic and acidic residues" evidence="2">
    <location>
        <begin position="25"/>
        <end position="34"/>
    </location>
</feature>
<dbReference type="AlphaFoldDB" id="V5AQV3"/>
<evidence type="ECO:0000313" key="5">
    <source>
        <dbReference type="EMBL" id="ESS63135.1"/>
    </source>
</evidence>